<dbReference type="OrthoDB" id="167576at2759"/>
<dbReference type="PANTHER" id="PTHR10658">
    <property type="entry name" value="PHOSPHATIDYLINOSITOL TRANSFER PROTEIN"/>
    <property type="match status" value="1"/>
</dbReference>
<dbReference type="GO" id="GO:0005737">
    <property type="term" value="C:cytoplasm"/>
    <property type="evidence" value="ECO:0007669"/>
    <property type="project" value="TreeGrafter"/>
</dbReference>
<evidence type="ECO:0000259" key="2">
    <source>
        <dbReference type="Pfam" id="PF02121"/>
    </source>
</evidence>
<evidence type="ECO:0000256" key="1">
    <source>
        <dbReference type="SAM" id="Phobius"/>
    </source>
</evidence>
<gene>
    <name evidence="3" type="ORF">DILT_LOCUS6369</name>
</gene>
<dbReference type="InterPro" id="IPR001666">
    <property type="entry name" value="PI_transfer"/>
</dbReference>
<accession>A0A3P7LKZ8</accession>
<keyword evidence="1" id="KW-0812">Transmembrane</keyword>
<dbReference type="GO" id="GO:0008526">
    <property type="term" value="F:phosphatidylinositol transfer activity"/>
    <property type="evidence" value="ECO:0007669"/>
    <property type="project" value="TreeGrafter"/>
</dbReference>
<dbReference type="PANTHER" id="PTHR10658:SF81">
    <property type="entry name" value="PROTEIN RETINAL DEGENERATION B"/>
    <property type="match status" value="1"/>
</dbReference>
<keyword evidence="1" id="KW-0472">Membrane</keyword>
<proteinExistence type="predicted"/>
<dbReference type="EMBL" id="UYRU01049385">
    <property type="protein sequence ID" value="VDN10538.1"/>
    <property type="molecule type" value="Genomic_DNA"/>
</dbReference>
<dbReference type="InterPro" id="IPR055261">
    <property type="entry name" value="PI_transfer_N"/>
</dbReference>
<sequence length="124" mass="14158">MRTDPGITENVRLCMDIIQPIQLHAPALLEVLLTNFMFGLFSAAGWLRSIIPKTALKVEEEAWNAYPYIKTRYYVPFMEKFRLELETKYLGDGGDRDDVFELPRNGKLFTLCLAAFHATALSAQ</sequence>
<dbReference type="Pfam" id="PF02121">
    <property type="entry name" value="IP_trans"/>
    <property type="match status" value="1"/>
</dbReference>
<feature type="transmembrane region" description="Helical" evidence="1">
    <location>
        <begin position="27"/>
        <end position="47"/>
    </location>
</feature>
<organism evidence="3 4">
    <name type="scientific">Dibothriocephalus latus</name>
    <name type="common">Fish tapeworm</name>
    <name type="synonym">Diphyllobothrium latum</name>
    <dbReference type="NCBI Taxonomy" id="60516"/>
    <lineage>
        <taxon>Eukaryota</taxon>
        <taxon>Metazoa</taxon>
        <taxon>Spiralia</taxon>
        <taxon>Lophotrochozoa</taxon>
        <taxon>Platyhelminthes</taxon>
        <taxon>Cestoda</taxon>
        <taxon>Eucestoda</taxon>
        <taxon>Diphyllobothriidea</taxon>
        <taxon>Diphyllobothriidae</taxon>
        <taxon>Dibothriocephalus</taxon>
    </lineage>
</organism>
<dbReference type="GO" id="GO:0008525">
    <property type="term" value="F:phosphatidylcholine transporter activity"/>
    <property type="evidence" value="ECO:0007669"/>
    <property type="project" value="TreeGrafter"/>
</dbReference>
<evidence type="ECO:0000313" key="3">
    <source>
        <dbReference type="EMBL" id="VDN10538.1"/>
    </source>
</evidence>
<reference evidence="3 4" key="1">
    <citation type="submission" date="2018-11" db="EMBL/GenBank/DDBJ databases">
        <authorList>
            <consortium name="Pathogen Informatics"/>
        </authorList>
    </citation>
    <scope>NUCLEOTIDE SEQUENCE [LARGE SCALE GENOMIC DNA]</scope>
</reference>
<keyword evidence="1" id="KW-1133">Transmembrane helix</keyword>
<dbReference type="AlphaFoldDB" id="A0A3P7LKZ8"/>
<dbReference type="Proteomes" id="UP000281553">
    <property type="component" value="Unassembled WGS sequence"/>
</dbReference>
<dbReference type="GO" id="GO:0035091">
    <property type="term" value="F:phosphatidylinositol binding"/>
    <property type="evidence" value="ECO:0007669"/>
    <property type="project" value="TreeGrafter"/>
</dbReference>
<dbReference type="SUPFAM" id="SSF55961">
    <property type="entry name" value="Bet v1-like"/>
    <property type="match status" value="1"/>
</dbReference>
<dbReference type="InterPro" id="IPR023393">
    <property type="entry name" value="START-like_dom_sf"/>
</dbReference>
<dbReference type="GO" id="GO:0031210">
    <property type="term" value="F:phosphatidylcholine binding"/>
    <property type="evidence" value="ECO:0007669"/>
    <property type="project" value="TreeGrafter"/>
</dbReference>
<name>A0A3P7LKZ8_DIBLA</name>
<evidence type="ECO:0000313" key="4">
    <source>
        <dbReference type="Proteomes" id="UP000281553"/>
    </source>
</evidence>
<dbReference type="PRINTS" id="PR00391">
    <property type="entry name" value="PITRANSFER"/>
</dbReference>
<keyword evidence="4" id="KW-1185">Reference proteome</keyword>
<protein>
    <recommendedName>
        <fullName evidence="2">Phosphatidylinositol transfer protein N-terminal domain-containing protein</fullName>
    </recommendedName>
</protein>
<dbReference type="Gene3D" id="3.30.530.20">
    <property type="match status" value="1"/>
</dbReference>
<feature type="domain" description="Phosphatidylinositol transfer protein N-terminal" evidence="2">
    <location>
        <begin position="45"/>
        <end position="104"/>
    </location>
</feature>